<reference evidence="2" key="1">
    <citation type="journal article" date="2021" name="Front. Microbiol.">
        <title>Comprehensive Comparative Genomics and Phenotyping of Methylobacterium Species.</title>
        <authorList>
            <person name="Alessa O."/>
            <person name="Ogura Y."/>
            <person name="Fujitani Y."/>
            <person name="Takami H."/>
            <person name="Hayashi T."/>
            <person name="Sahin N."/>
            <person name="Tani A."/>
        </authorList>
    </citation>
    <scope>NUCLEOTIDE SEQUENCE</scope>
    <source>
        <strain evidence="2">DSM 23674</strain>
    </source>
</reference>
<organism evidence="2 3">
    <name type="scientific">Methylobacterium thuringiense</name>
    <dbReference type="NCBI Taxonomy" id="1003091"/>
    <lineage>
        <taxon>Bacteria</taxon>
        <taxon>Pseudomonadati</taxon>
        <taxon>Pseudomonadota</taxon>
        <taxon>Alphaproteobacteria</taxon>
        <taxon>Hyphomicrobiales</taxon>
        <taxon>Methylobacteriaceae</taxon>
        <taxon>Methylobacterium</taxon>
    </lineage>
</organism>
<protein>
    <recommendedName>
        <fullName evidence="1">Methyltransferase type 11 domain-containing protein</fullName>
    </recommendedName>
</protein>
<reference evidence="2" key="2">
    <citation type="submission" date="2021-08" db="EMBL/GenBank/DDBJ databases">
        <authorList>
            <person name="Tani A."/>
            <person name="Ola A."/>
            <person name="Ogura Y."/>
            <person name="Katsura K."/>
            <person name="Hayashi T."/>
        </authorList>
    </citation>
    <scope>NUCLEOTIDE SEQUENCE</scope>
    <source>
        <strain evidence="2">DSM 23674</strain>
    </source>
</reference>
<dbReference type="SUPFAM" id="SSF53335">
    <property type="entry name" value="S-adenosyl-L-methionine-dependent methyltransferases"/>
    <property type="match status" value="1"/>
</dbReference>
<dbReference type="Proteomes" id="UP001055101">
    <property type="component" value="Unassembled WGS sequence"/>
</dbReference>
<sequence>MSENSGEVKTPDTQMILHQARAAFLRNLPKGAETFLSAGCAGRWFFDWIEWTYGKTKTHIGVEFYCPKPDDLQDNVTWIANTCSDMSDVDSKSCDIVFSGQNYEHLWPNELIGFMLEAARITREGGLLVIDSPNREITEALNWTHPEHTVEGTPDEVVEAMHYAGFDVTAKKGIWLCRDGEAGRTLTFGASEQFGWSVTERLVAAVERPQDSFIWWVEARRSGRDPDRQKLADLLNGVFQKAWPQRLRRTQSEIGSKCDKDGNPWFQAPAGTTGALMYGPYAPLRPGRYVCTFEVDVANTKNGQSALVCEALSFSRTTKLAQQEVSTNGRRLVKLDFTIDDLLFGVEFRCITNGSADVSCRAYVDLVEYIA</sequence>
<dbReference type="InterPro" id="IPR029063">
    <property type="entry name" value="SAM-dependent_MTases_sf"/>
</dbReference>
<dbReference type="RefSeq" id="WP_238232668.1">
    <property type="nucleotide sequence ID" value="NZ_BPRA01000021.1"/>
</dbReference>
<dbReference type="Gene3D" id="3.40.50.150">
    <property type="entry name" value="Vaccinia Virus protein VP39"/>
    <property type="match status" value="1"/>
</dbReference>
<comment type="caution">
    <text evidence="2">The sequence shown here is derived from an EMBL/GenBank/DDBJ whole genome shotgun (WGS) entry which is preliminary data.</text>
</comment>
<name>A0ABQ4TTP4_9HYPH</name>
<accession>A0ABQ4TTP4</accession>
<gene>
    <name evidence="2" type="ORF">EKPJFOCH_3837</name>
</gene>
<evidence type="ECO:0000313" key="3">
    <source>
        <dbReference type="Proteomes" id="UP001055101"/>
    </source>
</evidence>
<dbReference type="EMBL" id="BPRA01000021">
    <property type="protein sequence ID" value="GJE57323.1"/>
    <property type="molecule type" value="Genomic_DNA"/>
</dbReference>
<dbReference type="Pfam" id="PF08241">
    <property type="entry name" value="Methyltransf_11"/>
    <property type="match status" value="1"/>
</dbReference>
<keyword evidence="3" id="KW-1185">Reference proteome</keyword>
<dbReference type="InterPro" id="IPR013216">
    <property type="entry name" value="Methyltransf_11"/>
</dbReference>
<evidence type="ECO:0000313" key="2">
    <source>
        <dbReference type="EMBL" id="GJE57323.1"/>
    </source>
</evidence>
<feature type="domain" description="Methyltransferase type 11" evidence="1">
    <location>
        <begin position="75"/>
        <end position="130"/>
    </location>
</feature>
<evidence type="ECO:0000259" key="1">
    <source>
        <dbReference type="Pfam" id="PF08241"/>
    </source>
</evidence>
<proteinExistence type="predicted"/>